<evidence type="ECO:0000313" key="2">
    <source>
        <dbReference type="EMBL" id="QDS91780.1"/>
    </source>
</evidence>
<dbReference type="InterPro" id="IPR036514">
    <property type="entry name" value="SGNH_hydro_sf"/>
</dbReference>
<gene>
    <name evidence="2" type="ORF">FF011L_05150</name>
</gene>
<dbReference type="AlphaFoldDB" id="A0A517MA64"/>
<feature type="domain" description="DUF4886" evidence="1">
    <location>
        <begin position="51"/>
        <end position="221"/>
    </location>
</feature>
<organism evidence="2 3">
    <name type="scientific">Roseimaritima multifibrata</name>
    <dbReference type="NCBI Taxonomy" id="1930274"/>
    <lineage>
        <taxon>Bacteria</taxon>
        <taxon>Pseudomonadati</taxon>
        <taxon>Planctomycetota</taxon>
        <taxon>Planctomycetia</taxon>
        <taxon>Pirellulales</taxon>
        <taxon>Pirellulaceae</taxon>
        <taxon>Roseimaritima</taxon>
    </lineage>
</organism>
<protein>
    <recommendedName>
        <fullName evidence="1">DUF4886 domain-containing protein</fullName>
    </recommendedName>
</protein>
<dbReference type="KEGG" id="rml:FF011L_05150"/>
<evidence type="ECO:0000259" key="1">
    <source>
        <dbReference type="Pfam" id="PF16227"/>
    </source>
</evidence>
<dbReference type="Pfam" id="PF16227">
    <property type="entry name" value="DUF4886"/>
    <property type="match status" value="1"/>
</dbReference>
<name>A0A517MA64_9BACT</name>
<reference evidence="2 3" key="1">
    <citation type="submission" date="2019-02" db="EMBL/GenBank/DDBJ databases">
        <title>Deep-cultivation of Planctomycetes and their phenomic and genomic characterization uncovers novel biology.</title>
        <authorList>
            <person name="Wiegand S."/>
            <person name="Jogler M."/>
            <person name="Boedeker C."/>
            <person name="Pinto D."/>
            <person name="Vollmers J."/>
            <person name="Rivas-Marin E."/>
            <person name="Kohn T."/>
            <person name="Peeters S.H."/>
            <person name="Heuer A."/>
            <person name="Rast P."/>
            <person name="Oberbeckmann S."/>
            <person name="Bunk B."/>
            <person name="Jeske O."/>
            <person name="Meyerdierks A."/>
            <person name="Storesund J.E."/>
            <person name="Kallscheuer N."/>
            <person name="Luecker S."/>
            <person name="Lage O.M."/>
            <person name="Pohl T."/>
            <person name="Merkel B.J."/>
            <person name="Hornburger P."/>
            <person name="Mueller R.-W."/>
            <person name="Bruemmer F."/>
            <person name="Labrenz M."/>
            <person name="Spormann A.M."/>
            <person name="Op den Camp H."/>
            <person name="Overmann J."/>
            <person name="Amann R."/>
            <person name="Jetten M.S.M."/>
            <person name="Mascher T."/>
            <person name="Medema M.H."/>
            <person name="Devos D.P."/>
            <person name="Kaster A.-K."/>
            <person name="Ovreas L."/>
            <person name="Rohde M."/>
            <person name="Galperin M.Y."/>
            <person name="Jogler C."/>
        </authorList>
    </citation>
    <scope>NUCLEOTIDE SEQUENCE [LARGE SCALE GENOMIC DNA]</scope>
    <source>
        <strain evidence="2 3">FF011L</strain>
    </source>
</reference>
<keyword evidence="3" id="KW-1185">Reference proteome</keyword>
<dbReference type="RefSeq" id="WP_145349936.1">
    <property type="nucleotide sequence ID" value="NZ_CP036262.1"/>
</dbReference>
<sequence>MSKNYKPATTGVNLKTWIRPLLSLVAILFLTSGLSAQQTVEADDKTEVVRVLTIGNSFANNACLYLKPIAESANVRIEIGTANLGGCTLERHARLAAQSDLDPSVKPYRDGREKKSLQEYLRSQKWDFVTLQQMSALSFQPESYHPYLEQLVGHIKENAPETAMLMHQTWAYRSDSRLLKSKKMDQQAMYEGLQAAYADASRQISAPIIPVGIAFQLARNAPGHEVLVVDPDFDYKNPVAGSLPKQTNSLTTGWYWRDVNGKPKLQLDTNHANKKGCFLGGLVWYEVLTGKDARQTTYLPEGFDPAEGTFFREIAHQAVQGRADQ</sequence>
<dbReference type="GO" id="GO:0016788">
    <property type="term" value="F:hydrolase activity, acting on ester bonds"/>
    <property type="evidence" value="ECO:0007669"/>
    <property type="project" value="UniProtKB-ARBA"/>
</dbReference>
<accession>A0A517MA64</accession>
<proteinExistence type="predicted"/>
<evidence type="ECO:0000313" key="3">
    <source>
        <dbReference type="Proteomes" id="UP000320672"/>
    </source>
</evidence>
<dbReference type="Gene3D" id="3.40.50.1110">
    <property type="entry name" value="SGNH hydrolase"/>
    <property type="match status" value="1"/>
</dbReference>
<dbReference type="EMBL" id="CP036262">
    <property type="protein sequence ID" value="QDS91780.1"/>
    <property type="molecule type" value="Genomic_DNA"/>
</dbReference>
<dbReference type="OrthoDB" id="265974at2"/>
<dbReference type="Proteomes" id="UP000320672">
    <property type="component" value="Chromosome"/>
</dbReference>
<dbReference type="InterPro" id="IPR032616">
    <property type="entry name" value="DUF4886"/>
</dbReference>